<sequence length="152" mass="16010">MGGARKATAVVLGGAAVAALVVMVGPAAIQQAQDRMDQTARYPTGAAAKAEEHEVPSWLPDTALRIAFLTGTHDGDRLIRATLPDRVLPAGCTEGRPVGNVHLRAHWFPKDMPQRANAHCGMYDVALIGDQLYGWQDAAVAASARPSGVPVH</sequence>
<reference evidence="1 2" key="1">
    <citation type="submission" date="2014-05" db="EMBL/GenBank/DDBJ databases">
        <title>Draft Genome Sequence of Kitasatospora cheerisanensis KCTC 2395.</title>
        <authorList>
            <person name="Nam D.H."/>
        </authorList>
    </citation>
    <scope>NUCLEOTIDE SEQUENCE [LARGE SCALE GENOMIC DNA]</scope>
    <source>
        <strain evidence="1 2">KCTC 2395</strain>
    </source>
</reference>
<evidence type="ECO:0000313" key="1">
    <source>
        <dbReference type="EMBL" id="KDN81870.1"/>
    </source>
</evidence>
<dbReference type="HOGENOM" id="CLU_1739543_0_0_11"/>
<evidence type="ECO:0000313" key="2">
    <source>
        <dbReference type="Proteomes" id="UP000027178"/>
    </source>
</evidence>
<keyword evidence="2" id="KW-1185">Reference proteome</keyword>
<accession>A0A066YVB6</accession>
<dbReference type="OrthoDB" id="5120158at2"/>
<proteinExistence type="predicted"/>
<dbReference type="Proteomes" id="UP000027178">
    <property type="component" value="Unassembled WGS sequence"/>
</dbReference>
<gene>
    <name evidence="1" type="ORF">KCH_63090</name>
</gene>
<comment type="caution">
    <text evidence="1">The sequence shown here is derived from an EMBL/GenBank/DDBJ whole genome shotgun (WGS) entry which is preliminary data.</text>
</comment>
<dbReference type="eggNOG" id="ENOG503209D">
    <property type="taxonomic scope" value="Bacteria"/>
</dbReference>
<dbReference type="PATRIC" id="fig|1348663.4.peg.6104"/>
<dbReference type="EMBL" id="JNBY01000128">
    <property type="protein sequence ID" value="KDN81870.1"/>
    <property type="molecule type" value="Genomic_DNA"/>
</dbReference>
<name>A0A066YVB6_9ACTN</name>
<organism evidence="1 2">
    <name type="scientific">Kitasatospora cheerisanensis KCTC 2395</name>
    <dbReference type="NCBI Taxonomy" id="1348663"/>
    <lineage>
        <taxon>Bacteria</taxon>
        <taxon>Bacillati</taxon>
        <taxon>Actinomycetota</taxon>
        <taxon>Actinomycetes</taxon>
        <taxon>Kitasatosporales</taxon>
        <taxon>Streptomycetaceae</taxon>
        <taxon>Kitasatospora</taxon>
    </lineage>
</organism>
<dbReference type="RefSeq" id="WP_063750198.1">
    <property type="nucleotide sequence ID" value="NZ_KK853997.1"/>
</dbReference>
<protein>
    <submittedName>
        <fullName evidence="1">Uncharacterized protein</fullName>
    </submittedName>
</protein>
<dbReference type="AlphaFoldDB" id="A0A066YVB6"/>